<accession>B0W3U9</accession>
<dbReference type="PANTHER" id="PTHR11008:SF9">
    <property type="entry name" value="PROTEIN TAKEOUT-LIKE PROTEIN"/>
    <property type="match status" value="1"/>
</dbReference>
<name>B0W3U9_CULQU</name>
<reference evidence="2" key="1">
    <citation type="submission" date="2007-03" db="EMBL/GenBank/DDBJ databases">
        <title>Annotation of Culex pipiens quinquefasciatus.</title>
        <authorList>
            <consortium name="The Broad Institute Genome Sequencing Platform"/>
            <person name="Atkinson P.W."/>
            <person name="Hemingway J."/>
            <person name="Christensen B.M."/>
            <person name="Higgs S."/>
            <person name="Kodira C."/>
            <person name="Hannick L."/>
            <person name="Megy K."/>
            <person name="O'Leary S."/>
            <person name="Pearson M."/>
            <person name="Haas B.J."/>
            <person name="Mauceli E."/>
            <person name="Wortman J.R."/>
            <person name="Lee N.H."/>
            <person name="Guigo R."/>
            <person name="Stanke M."/>
            <person name="Alvarado L."/>
            <person name="Amedeo P."/>
            <person name="Antoine C.H."/>
            <person name="Arensburger P."/>
            <person name="Bidwell S.L."/>
            <person name="Crawford M."/>
            <person name="Camaro F."/>
            <person name="Devon K."/>
            <person name="Engels R."/>
            <person name="Hammond M."/>
            <person name="Howarth C."/>
            <person name="Koehrsen M."/>
            <person name="Lawson D."/>
            <person name="Montgomery P."/>
            <person name="Nene V."/>
            <person name="Nusbaum C."/>
            <person name="Puiu D."/>
            <person name="Romero-Severson J."/>
            <person name="Severson D.W."/>
            <person name="Shumway M."/>
            <person name="Sisk P."/>
            <person name="Stolte C."/>
            <person name="Zeng Q."/>
            <person name="Eisenstadt E."/>
            <person name="Fraser-Liggett C."/>
            <person name="Strausberg R."/>
            <person name="Galagan J."/>
            <person name="Birren B."/>
            <person name="Collins F.H."/>
        </authorList>
    </citation>
    <scope>NUCLEOTIDE SEQUENCE [LARGE SCALE GENOMIC DNA]</scope>
    <source>
        <strain evidence="2">JHB</strain>
    </source>
</reference>
<keyword evidence="1" id="KW-0732">Signal</keyword>
<dbReference type="Proteomes" id="UP000002320">
    <property type="component" value="Unassembled WGS sequence"/>
</dbReference>
<dbReference type="Gene3D" id="3.15.10.30">
    <property type="entry name" value="Haemolymph juvenile hormone binding protein"/>
    <property type="match status" value="1"/>
</dbReference>
<dbReference type="PANTHER" id="PTHR11008">
    <property type="entry name" value="PROTEIN TAKEOUT-LIKE PROTEIN"/>
    <property type="match status" value="1"/>
</dbReference>
<dbReference type="InParanoid" id="B0W3U9"/>
<proteinExistence type="predicted"/>
<dbReference type="KEGG" id="cqu:CpipJ_CPIJ002115"/>
<feature type="signal peptide" evidence="1">
    <location>
        <begin position="1"/>
        <end position="23"/>
    </location>
</feature>
<dbReference type="InterPro" id="IPR038606">
    <property type="entry name" value="To_sf"/>
</dbReference>
<gene>
    <name evidence="3" type="primary">6032856</name>
    <name evidence="2" type="ORF">CpipJ_CPIJ002115</name>
</gene>
<organism>
    <name type="scientific">Culex quinquefasciatus</name>
    <name type="common">Southern house mosquito</name>
    <name type="synonym">Culex pungens</name>
    <dbReference type="NCBI Taxonomy" id="7176"/>
    <lineage>
        <taxon>Eukaryota</taxon>
        <taxon>Metazoa</taxon>
        <taxon>Ecdysozoa</taxon>
        <taxon>Arthropoda</taxon>
        <taxon>Hexapoda</taxon>
        <taxon>Insecta</taxon>
        <taxon>Pterygota</taxon>
        <taxon>Neoptera</taxon>
        <taxon>Endopterygota</taxon>
        <taxon>Diptera</taxon>
        <taxon>Nematocera</taxon>
        <taxon>Culicoidea</taxon>
        <taxon>Culicidae</taxon>
        <taxon>Culicinae</taxon>
        <taxon>Culicini</taxon>
        <taxon>Culex</taxon>
        <taxon>Culex</taxon>
    </lineage>
</organism>
<dbReference type="eggNOG" id="ENOG502T85W">
    <property type="taxonomic scope" value="Eukaryota"/>
</dbReference>
<dbReference type="OMA" id="KIWNKAI"/>
<dbReference type="OrthoDB" id="6370791at2759"/>
<dbReference type="Pfam" id="PF06585">
    <property type="entry name" value="JHBP"/>
    <property type="match status" value="1"/>
</dbReference>
<evidence type="ECO:0000313" key="3">
    <source>
        <dbReference type="EnsemblMetazoa" id="CPIJ002115-PA"/>
    </source>
</evidence>
<evidence type="ECO:0000313" key="2">
    <source>
        <dbReference type="EMBL" id="EDS32246.1"/>
    </source>
</evidence>
<dbReference type="EnsemblMetazoa" id="CPIJ002115-RA">
    <property type="protein sequence ID" value="CPIJ002115-PA"/>
    <property type="gene ID" value="CPIJ002115"/>
</dbReference>
<keyword evidence="4" id="KW-1185">Reference proteome</keyword>
<dbReference type="EMBL" id="DS231833">
    <property type="protein sequence ID" value="EDS32246.1"/>
    <property type="molecule type" value="Genomic_DNA"/>
</dbReference>
<dbReference type="VEuPathDB" id="VectorBase:CPIJ002115"/>
<dbReference type="HOGENOM" id="CLU_080808_0_0_1"/>
<protein>
    <submittedName>
        <fullName evidence="2 3">Uncharacterized protein</fullName>
    </submittedName>
</protein>
<dbReference type="VEuPathDB" id="VectorBase:CQUJHB012629"/>
<reference evidence="3" key="2">
    <citation type="submission" date="2020-05" db="UniProtKB">
        <authorList>
            <consortium name="EnsemblMetazoa"/>
        </authorList>
    </citation>
    <scope>IDENTIFICATION</scope>
    <source>
        <strain evidence="3">JHB</strain>
    </source>
</reference>
<dbReference type="AlphaFoldDB" id="B0W3U9"/>
<evidence type="ECO:0000313" key="4">
    <source>
        <dbReference type="Proteomes" id="UP000002320"/>
    </source>
</evidence>
<feature type="chain" id="PRO_5014566451" evidence="1">
    <location>
        <begin position="24"/>
        <end position="300"/>
    </location>
</feature>
<sequence length="300" mass="33489">MKLCHIVPILAIGVLICGQLVHCDSEDNETAEKTTESSSVEEVTTEGQQFLVASTSDVISYNDNDVEKFFESLKKQLKCGYPKFGIPGMVPLKLSYRFKTSLDVLNLKKVQISASNFVIHGLDNFSWKSANTSFTRSKSHITVNFPNITIFADTSLNRANGTSRMSLYDTLVYLDAEYEEKDGLLYLTDINGDVGLRASLVKLAHLFPKSAKLTKIWNKAIGDSIPVLTRLITTRKISVDFINRLINGSKYYAISTTNNALSTYRLDFDELVASLKRFSEMTDDSLMCSNEESVGKSRVI</sequence>
<dbReference type="InterPro" id="IPR010562">
    <property type="entry name" value="Haemolymph_juvenile_hormone-bd"/>
</dbReference>
<dbReference type="SMART" id="SM00700">
    <property type="entry name" value="JHBP"/>
    <property type="match status" value="1"/>
</dbReference>
<evidence type="ECO:0000256" key="1">
    <source>
        <dbReference type="SAM" id="SignalP"/>
    </source>
</evidence>